<evidence type="ECO:0000256" key="10">
    <source>
        <dbReference type="ARBA" id="ARBA00023114"/>
    </source>
</evidence>
<evidence type="ECO:0000256" key="12">
    <source>
        <dbReference type="ARBA" id="ARBA00023139"/>
    </source>
</evidence>
<dbReference type="InterPro" id="IPR003715">
    <property type="entry name" value="Poly_export_N"/>
</dbReference>
<dbReference type="InterPro" id="IPR054765">
    <property type="entry name" value="SLBB_dom"/>
</dbReference>
<evidence type="ECO:0000259" key="18">
    <source>
        <dbReference type="Pfam" id="PF22461"/>
    </source>
</evidence>
<evidence type="ECO:0000256" key="15">
    <source>
        <dbReference type="SAM" id="MobiDB-lite"/>
    </source>
</evidence>
<evidence type="ECO:0000256" key="6">
    <source>
        <dbReference type="ARBA" id="ARBA00022692"/>
    </source>
</evidence>
<keyword evidence="4" id="KW-1134">Transmembrane beta strand</keyword>
<dbReference type="InterPro" id="IPR049712">
    <property type="entry name" value="Poly_export"/>
</dbReference>
<keyword evidence="7" id="KW-0732">Signal</keyword>
<evidence type="ECO:0000256" key="5">
    <source>
        <dbReference type="ARBA" id="ARBA00022597"/>
    </source>
</evidence>
<keyword evidence="3" id="KW-0813">Transport</keyword>
<accession>A0A2Z5G3Q9</accession>
<feature type="compositionally biased region" description="Polar residues" evidence="15">
    <location>
        <begin position="1"/>
        <end position="14"/>
    </location>
</feature>
<keyword evidence="10" id="KW-0626">Porin</keyword>
<dbReference type="Pfam" id="PF02563">
    <property type="entry name" value="Poly_export"/>
    <property type="match status" value="1"/>
</dbReference>
<organism evidence="19 20">
    <name type="scientific">Acidisarcina polymorpha</name>
    <dbReference type="NCBI Taxonomy" id="2211140"/>
    <lineage>
        <taxon>Bacteria</taxon>
        <taxon>Pseudomonadati</taxon>
        <taxon>Acidobacteriota</taxon>
        <taxon>Terriglobia</taxon>
        <taxon>Terriglobales</taxon>
        <taxon>Acidobacteriaceae</taxon>
        <taxon>Acidisarcina</taxon>
    </lineage>
</organism>
<dbReference type="GO" id="GO:0006811">
    <property type="term" value="P:monoatomic ion transport"/>
    <property type="evidence" value="ECO:0007669"/>
    <property type="project" value="UniProtKB-KW"/>
</dbReference>
<evidence type="ECO:0000256" key="3">
    <source>
        <dbReference type="ARBA" id="ARBA00022448"/>
    </source>
</evidence>
<comment type="subcellular location">
    <subcellularLocation>
        <location evidence="1">Cell outer membrane</location>
        <topology evidence="1">Multi-pass membrane protein</topology>
    </subcellularLocation>
</comment>
<dbReference type="GO" id="GO:0046930">
    <property type="term" value="C:pore complex"/>
    <property type="evidence" value="ECO:0007669"/>
    <property type="project" value="UniProtKB-KW"/>
</dbReference>
<feature type="region of interest" description="Disordered" evidence="15">
    <location>
        <begin position="1"/>
        <end position="28"/>
    </location>
</feature>
<evidence type="ECO:0000256" key="7">
    <source>
        <dbReference type="ARBA" id="ARBA00022729"/>
    </source>
</evidence>
<evidence type="ECO:0000313" key="19">
    <source>
        <dbReference type="EMBL" id="AXC13434.1"/>
    </source>
</evidence>
<dbReference type="InterPro" id="IPR019554">
    <property type="entry name" value="Soluble_ligand-bd"/>
</dbReference>
<reference evidence="19 20" key="1">
    <citation type="journal article" date="2018" name="Front. Microbiol.">
        <title>Hydrolytic Capabilities as a Key to Environmental Success: Chitinolytic and Cellulolytic Acidobacteria From Acidic Sub-arctic Soils and Boreal Peatlands.</title>
        <authorList>
            <person name="Belova S.E."/>
            <person name="Ravin N.V."/>
            <person name="Pankratov T.A."/>
            <person name="Rakitin A.L."/>
            <person name="Ivanova A.A."/>
            <person name="Beletsky A.V."/>
            <person name="Mardanov A.V."/>
            <person name="Sinninghe Damste J.S."/>
            <person name="Dedysh S.N."/>
        </authorList>
    </citation>
    <scope>NUCLEOTIDE SEQUENCE [LARGE SCALE GENOMIC DNA]</scope>
    <source>
        <strain evidence="19 20">SBC82</strain>
    </source>
</reference>
<evidence type="ECO:0000313" key="20">
    <source>
        <dbReference type="Proteomes" id="UP000253606"/>
    </source>
</evidence>
<keyword evidence="5" id="KW-0762">Sugar transport</keyword>
<dbReference type="PANTHER" id="PTHR33619:SF3">
    <property type="entry name" value="POLYSACCHARIDE EXPORT PROTEIN GFCE-RELATED"/>
    <property type="match status" value="1"/>
</dbReference>
<keyword evidence="14" id="KW-0449">Lipoprotein</keyword>
<dbReference type="AlphaFoldDB" id="A0A2Z5G3Q9"/>
<evidence type="ECO:0000256" key="2">
    <source>
        <dbReference type="ARBA" id="ARBA00009450"/>
    </source>
</evidence>
<keyword evidence="12" id="KW-0564">Palmitate</keyword>
<feature type="domain" description="Soluble ligand binding" evidence="17">
    <location>
        <begin position="110"/>
        <end position="152"/>
    </location>
</feature>
<dbReference type="Proteomes" id="UP000253606">
    <property type="component" value="Chromosome"/>
</dbReference>
<evidence type="ECO:0000256" key="4">
    <source>
        <dbReference type="ARBA" id="ARBA00022452"/>
    </source>
</evidence>
<keyword evidence="6" id="KW-0812">Transmembrane</keyword>
<dbReference type="GO" id="GO:0015288">
    <property type="term" value="F:porin activity"/>
    <property type="evidence" value="ECO:0007669"/>
    <property type="project" value="UniProtKB-KW"/>
</dbReference>
<protein>
    <submittedName>
        <fullName evidence="19">Capsule polysaccharide export protein</fullName>
    </submittedName>
</protein>
<comment type="similarity">
    <text evidence="2">Belongs to the BexD/CtrA/VexA family.</text>
</comment>
<name>A0A2Z5G3Q9_9BACT</name>
<evidence type="ECO:0000259" key="16">
    <source>
        <dbReference type="Pfam" id="PF02563"/>
    </source>
</evidence>
<dbReference type="GO" id="GO:0009279">
    <property type="term" value="C:cell outer membrane"/>
    <property type="evidence" value="ECO:0007669"/>
    <property type="project" value="UniProtKB-SubCell"/>
</dbReference>
<feature type="domain" description="Polysaccharide export protein N-terminal" evidence="16">
    <location>
        <begin position="25"/>
        <end position="101"/>
    </location>
</feature>
<dbReference type="KEGG" id="abas:ACPOL_4157"/>
<evidence type="ECO:0000259" key="17">
    <source>
        <dbReference type="Pfam" id="PF10531"/>
    </source>
</evidence>
<gene>
    <name evidence="19" type="ORF">ACPOL_4157</name>
</gene>
<evidence type="ECO:0000256" key="8">
    <source>
        <dbReference type="ARBA" id="ARBA00023047"/>
    </source>
</evidence>
<dbReference type="RefSeq" id="WP_161557438.1">
    <property type="nucleotide sequence ID" value="NZ_CP030840.1"/>
</dbReference>
<evidence type="ECO:0000256" key="13">
    <source>
        <dbReference type="ARBA" id="ARBA00023237"/>
    </source>
</evidence>
<evidence type="ECO:0000256" key="9">
    <source>
        <dbReference type="ARBA" id="ARBA00023065"/>
    </source>
</evidence>
<proteinExistence type="inferred from homology"/>
<evidence type="ECO:0000256" key="1">
    <source>
        <dbReference type="ARBA" id="ARBA00004571"/>
    </source>
</evidence>
<keyword evidence="11" id="KW-0472">Membrane</keyword>
<dbReference type="GO" id="GO:0015159">
    <property type="term" value="F:polysaccharide transmembrane transporter activity"/>
    <property type="evidence" value="ECO:0007669"/>
    <property type="project" value="InterPro"/>
</dbReference>
<keyword evidence="9" id="KW-0406">Ion transport</keyword>
<evidence type="ECO:0000256" key="14">
    <source>
        <dbReference type="ARBA" id="ARBA00023288"/>
    </source>
</evidence>
<keyword evidence="13" id="KW-0998">Cell outer membrane</keyword>
<dbReference type="EMBL" id="CP030840">
    <property type="protein sequence ID" value="AXC13434.1"/>
    <property type="molecule type" value="Genomic_DNA"/>
</dbReference>
<dbReference type="PANTHER" id="PTHR33619">
    <property type="entry name" value="POLYSACCHARIDE EXPORT PROTEIN GFCE-RELATED"/>
    <property type="match status" value="1"/>
</dbReference>
<dbReference type="Pfam" id="PF10531">
    <property type="entry name" value="SLBB"/>
    <property type="match status" value="1"/>
</dbReference>
<evidence type="ECO:0000256" key="11">
    <source>
        <dbReference type="ARBA" id="ARBA00023136"/>
    </source>
</evidence>
<dbReference type="Gene3D" id="3.10.560.10">
    <property type="entry name" value="Outer membrane lipoprotein wza domain like"/>
    <property type="match status" value="2"/>
</dbReference>
<keyword evidence="8" id="KW-0625">Polysaccharide transport</keyword>
<sequence>MLLASAQGQETSTPPNVPDAQPSNPQPAAINIGPGDLLDVVVFDTPELSSHVRVAQDGSANMPVIGRVDLNGLNADQAARYLEQQFRKQHLLLEPHVTVFIVEYASQGATISGEIRQPGIYPTLGKRRLLDMLAIAGGISPTAGKTVSIIHRDDPTHPVLVPLQGTAANLNAQENPQILPGDTIVVGKAGVVYIVGDVGKPGGFLVDNNERLSTAQALALAGGPNRTASLSKTRLIRKVAGGREEYMLDLAKLLKGEQADLKLNDGDIIWVPSSQFKTFGYRGIEAAIAITSGLIIYRN</sequence>
<dbReference type="Pfam" id="PF22461">
    <property type="entry name" value="SLBB_2"/>
    <property type="match status" value="1"/>
</dbReference>
<keyword evidence="20" id="KW-1185">Reference proteome</keyword>
<feature type="domain" description="SLBB" evidence="18">
    <location>
        <begin position="192"/>
        <end position="271"/>
    </location>
</feature>